<sequence>MNSLGYTLLSMLVRKPCSGYELKGYLELFWQAHHSQIYPLLNKLEKLGYVVYISENDPIHKKIYSITDEGKEFLQEWIQGKTAKPITRDEFLGKLYAISIIDPKRVEELFQERQAYFQKLATIHKKTLDEIDEQFGADLTGEGWESSFGRYLICKRRYDMDLAELEWCQWANDQYRQKFNNKNFSN</sequence>
<evidence type="ECO:0000259" key="1">
    <source>
        <dbReference type="Pfam" id="PF03551"/>
    </source>
</evidence>
<accession>A0A0R2I461</accession>
<dbReference type="GeneID" id="89590034"/>
<dbReference type="Pfam" id="PF03551">
    <property type="entry name" value="PadR"/>
    <property type="match status" value="1"/>
</dbReference>
<reference evidence="3 4" key="1">
    <citation type="journal article" date="2015" name="Genome Announc.">
        <title>Expanding the biotechnology potential of lactobacilli through comparative genomics of 213 strains and associated genera.</title>
        <authorList>
            <person name="Sun Z."/>
            <person name="Harris H.M."/>
            <person name="McCann A."/>
            <person name="Guo C."/>
            <person name="Argimon S."/>
            <person name="Zhang W."/>
            <person name="Yang X."/>
            <person name="Jeffery I.B."/>
            <person name="Cooney J.C."/>
            <person name="Kagawa T.F."/>
            <person name="Liu W."/>
            <person name="Song Y."/>
            <person name="Salvetti E."/>
            <person name="Wrobel A."/>
            <person name="Rasinkangas P."/>
            <person name="Parkhill J."/>
            <person name="Rea M.C."/>
            <person name="O'Sullivan O."/>
            <person name="Ritari J."/>
            <person name="Douillard F.P."/>
            <person name="Paul Ross R."/>
            <person name="Yang R."/>
            <person name="Briner A.E."/>
            <person name="Felis G.E."/>
            <person name="de Vos W.M."/>
            <person name="Barrangou R."/>
            <person name="Klaenhammer T.R."/>
            <person name="Caufield P.W."/>
            <person name="Cui Y."/>
            <person name="Zhang H."/>
            <person name="O'Toole P.W."/>
        </authorList>
    </citation>
    <scope>NUCLEOTIDE SEQUENCE [LARGE SCALE GENOMIC DNA]</scope>
    <source>
        <strain evidence="3 4">DSM 20623</strain>
    </source>
</reference>
<dbReference type="InterPro" id="IPR036390">
    <property type="entry name" value="WH_DNA-bd_sf"/>
</dbReference>
<comment type="caution">
    <text evidence="3">The sequence shown here is derived from an EMBL/GenBank/DDBJ whole genome shotgun (WGS) entry which is preliminary data.</text>
</comment>
<protein>
    <recommendedName>
        <fullName evidence="5">PadR family transcriptional regulator</fullName>
    </recommendedName>
</protein>
<evidence type="ECO:0000259" key="2">
    <source>
        <dbReference type="Pfam" id="PF10400"/>
    </source>
</evidence>
<name>A0A0R2I461_CARDV</name>
<dbReference type="PANTHER" id="PTHR43252:SF4">
    <property type="entry name" value="TRANSCRIPTIONAL REGULATORY PROTEIN"/>
    <property type="match status" value="1"/>
</dbReference>
<dbReference type="AlphaFoldDB" id="A0A0R2I461"/>
<dbReference type="SUPFAM" id="SSF46785">
    <property type="entry name" value="Winged helix' DNA-binding domain"/>
    <property type="match status" value="1"/>
</dbReference>
<dbReference type="eggNOG" id="COG1695">
    <property type="taxonomic scope" value="Bacteria"/>
</dbReference>
<dbReference type="InterPro" id="IPR018309">
    <property type="entry name" value="Tscrpt_reg_PadR_C"/>
</dbReference>
<evidence type="ECO:0008006" key="5">
    <source>
        <dbReference type="Google" id="ProtNLM"/>
    </source>
</evidence>
<dbReference type="InterPro" id="IPR005149">
    <property type="entry name" value="Tscrpt_reg_PadR_N"/>
</dbReference>
<dbReference type="RefSeq" id="WP_034572874.1">
    <property type="nucleotide sequence ID" value="NZ_JQBS01000024.1"/>
</dbReference>
<dbReference type="Pfam" id="PF10400">
    <property type="entry name" value="Vir_act_alpha_C"/>
    <property type="match status" value="1"/>
</dbReference>
<dbReference type="PATRIC" id="fig|1449336.4.peg.980"/>
<keyword evidence="4" id="KW-1185">Reference proteome</keyword>
<feature type="domain" description="Transcription regulator PadR C-terminal" evidence="2">
    <location>
        <begin position="87"/>
        <end position="174"/>
    </location>
</feature>
<dbReference type="PANTHER" id="PTHR43252">
    <property type="entry name" value="TRANSCRIPTIONAL REGULATOR YQJI"/>
    <property type="match status" value="1"/>
</dbReference>
<evidence type="ECO:0000313" key="4">
    <source>
        <dbReference type="Proteomes" id="UP000051658"/>
    </source>
</evidence>
<dbReference type="Gene3D" id="1.10.10.10">
    <property type="entry name" value="Winged helix-like DNA-binding domain superfamily/Winged helix DNA-binding domain"/>
    <property type="match status" value="1"/>
</dbReference>
<gene>
    <name evidence="3" type="ORF">IV74_GL000959</name>
</gene>
<dbReference type="EMBL" id="JQBS01000024">
    <property type="protein sequence ID" value="KRN56711.1"/>
    <property type="molecule type" value="Genomic_DNA"/>
</dbReference>
<feature type="domain" description="Transcription regulator PadR N-terminal" evidence="1">
    <location>
        <begin position="8"/>
        <end position="76"/>
    </location>
</feature>
<dbReference type="Proteomes" id="UP000051658">
    <property type="component" value="Unassembled WGS sequence"/>
</dbReference>
<organism evidence="3 4">
    <name type="scientific">Carnobacterium divergens DSM 20623</name>
    <dbReference type="NCBI Taxonomy" id="1449336"/>
    <lineage>
        <taxon>Bacteria</taxon>
        <taxon>Bacillati</taxon>
        <taxon>Bacillota</taxon>
        <taxon>Bacilli</taxon>
        <taxon>Lactobacillales</taxon>
        <taxon>Carnobacteriaceae</taxon>
        <taxon>Carnobacterium</taxon>
    </lineage>
</organism>
<dbReference type="InterPro" id="IPR036388">
    <property type="entry name" value="WH-like_DNA-bd_sf"/>
</dbReference>
<evidence type="ECO:0000313" key="3">
    <source>
        <dbReference type="EMBL" id="KRN56711.1"/>
    </source>
</evidence>
<dbReference type="Gene3D" id="6.10.140.190">
    <property type="match status" value="1"/>
</dbReference>
<proteinExistence type="predicted"/>